<dbReference type="InterPro" id="IPR006879">
    <property type="entry name" value="YdjC-like"/>
</dbReference>
<dbReference type="EMBL" id="FMJE01000003">
    <property type="protein sequence ID" value="SCM80588.1"/>
    <property type="molecule type" value="Genomic_DNA"/>
</dbReference>
<evidence type="ECO:0000256" key="3">
    <source>
        <dbReference type="ARBA" id="ARBA00022801"/>
    </source>
</evidence>
<evidence type="ECO:0000256" key="4">
    <source>
        <dbReference type="ARBA" id="ARBA00022842"/>
    </source>
</evidence>
<gene>
    <name evidence="6" type="ORF">KL86SPO_30766</name>
</gene>
<dbReference type="GO" id="GO:0016787">
    <property type="term" value="F:hydrolase activity"/>
    <property type="evidence" value="ECO:0007669"/>
    <property type="project" value="UniProtKB-KW"/>
</dbReference>
<dbReference type="AlphaFoldDB" id="A0A212LSQ7"/>
<accession>A0A212LSQ7</accession>
<keyword evidence="4" id="KW-0460">Magnesium</keyword>
<reference evidence="6" key="1">
    <citation type="submission" date="2016-08" db="EMBL/GenBank/DDBJ databases">
        <authorList>
            <person name="Seilhamer J.J."/>
        </authorList>
    </citation>
    <scope>NUCLEOTIDE SEQUENCE</scope>
    <source>
        <strain evidence="6">86</strain>
    </source>
</reference>
<evidence type="ECO:0000313" key="6">
    <source>
        <dbReference type="EMBL" id="SCM80588.1"/>
    </source>
</evidence>
<evidence type="ECO:0000256" key="2">
    <source>
        <dbReference type="ARBA" id="ARBA00022723"/>
    </source>
</evidence>
<dbReference type="SUPFAM" id="SSF88713">
    <property type="entry name" value="Glycoside hydrolase/deacetylase"/>
    <property type="match status" value="1"/>
</dbReference>
<organism evidence="6">
    <name type="scientific">uncultured Sporomusa sp</name>
    <dbReference type="NCBI Taxonomy" id="307249"/>
    <lineage>
        <taxon>Bacteria</taxon>
        <taxon>Bacillati</taxon>
        <taxon>Bacillota</taxon>
        <taxon>Negativicutes</taxon>
        <taxon>Selenomonadales</taxon>
        <taxon>Sporomusaceae</taxon>
        <taxon>Sporomusa</taxon>
        <taxon>environmental samples</taxon>
    </lineage>
</organism>
<dbReference type="RefSeq" id="WP_288183908.1">
    <property type="nucleotide sequence ID" value="NZ_LT608335.1"/>
</dbReference>
<dbReference type="PANTHER" id="PTHR31609:SF1">
    <property type="entry name" value="CARBOHYDRATE DEACETYLASE"/>
    <property type="match status" value="1"/>
</dbReference>
<dbReference type="GO" id="GO:0046872">
    <property type="term" value="F:metal ion binding"/>
    <property type="evidence" value="ECO:0007669"/>
    <property type="project" value="UniProtKB-KW"/>
</dbReference>
<keyword evidence="5" id="KW-0119">Carbohydrate metabolism</keyword>
<dbReference type="Gene3D" id="3.20.20.370">
    <property type="entry name" value="Glycoside hydrolase/deacetylase"/>
    <property type="match status" value="1"/>
</dbReference>
<keyword evidence="3" id="KW-0378">Hydrolase</keyword>
<evidence type="ECO:0000256" key="1">
    <source>
        <dbReference type="ARBA" id="ARBA00001946"/>
    </source>
</evidence>
<dbReference type="InterPro" id="IPR011330">
    <property type="entry name" value="Glyco_hydro/deAcase_b/a-brl"/>
</dbReference>
<dbReference type="CDD" id="cd10808">
    <property type="entry name" value="YdjC"/>
    <property type="match status" value="1"/>
</dbReference>
<protein>
    <recommendedName>
        <fullName evidence="7">Hopanoid biosynthesis associated protein HpnK</fullName>
    </recommendedName>
</protein>
<evidence type="ECO:0008006" key="7">
    <source>
        <dbReference type="Google" id="ProtNLM"/>
    </source>
</evidence>
<dbReference type="GO" id="GO:0005975">
    <property type="term" value="P:carbohydrate metabolic process"/>
    <property type="evidence" value="ECO:0007669"/>
    <property type="project" value="InterPro"/>
</dbReference>
<dbReference type="GO" id="GO:0019213">
    <property type="term" value="F:deacetylase activity"/>
    <property type="evidence" value="ECO:0007669"/>
    <property type="project" value="TreeGrafter"/>
</dbReference>
<keyword evidence="2" id="KW-0479">Metal-binding</keyword>
<evidence type="ECO:0000256" key="5">
    <source>
        <dbReference type="ARBA" id="ARBA00023277"/>
    </source>
</evidence>
<comment type="cofactor">
    <cofactor evidence="1">
        <name>Mg(2+)</name>
        <dbReference type="ChEBI" id="CHEBI:18420"/>
    </cofactor>
</comment>
<sequence length="286" mass="30726">MKQLIVNADDFGLHETINLGIVEGYIKGCITSTSIMAGAPAFNHAAALAAVHPQLGIGVHLTLVGGLPAAEPGQVISLIDKDGLLCSSYPVFLQKFCLAGVRLEDVRREFTAQVKKVMAAGIAITHLDSHQHMHVVPGIIDVVIDIAKQFAIPALRIPAEPSLFFGSFRPTAGRLIGRLGLSTLANLARPKVRRAGLAAPEHFYGMLAGGSMNEEILLNIIDNLPNGLSEIMVHPGLDNSVLHQAFGWDYHWQQELAAVASRQVMECLAQRQVKLVSFGSLAVRPV</sequence>
<dbReference type="PANTHER" id="PTHR31609">
    <property type="entry name" value="YDJC DEACETYLASE FAMILY MEMBER"/>
    <property type="match status" value="1"/>
</dbReference>
<name>A0A212LSQ7_9FIRM</name>
<dbReference type="Pfam" id="PF04794">
    <property type="entry name" value="YdjC"/>
    <property type="match status" value="1"/>
</dbReference>
<proteinExistence type="predicted"/>